<name>A0A9D2ELL8_9FIRM</name>
<comment type="caution">
    <text evidence="2">The sequence shown here is derived from an EMBL/GenBank/DDBJ whole genome shotgun (WGS) entry which is preliminary data.</text>
</comment>
<dbReference type="AlphaFoldDB" id="A0A9D2ELL8"/>
<reference evidence="2" key="1">
    <citation type="journal article" date="2021" name="PeerJ">
        <title>Extensive microbial diversity within the chicken gut microbiome revealed by metagenomics and culture.</title>
        <authorList>
            <person name="Gilroy R."/>
            <person name="Ravi A."/>
            <person name="Getino M."/>
            <person name="Pursley I."/>
            <person name="Horton D.L."/>
            <person name="Alikhan N.F."/>
            <person name="Baker D."/>
            <person name="Gharbi K."/>
            <person name="Hall N."/>
            <person name="Watson M."/>
            <person name="Adriaenssens E.M."/>
            <person name="Foster-Nyarko E."/>
            <person name="Jarju S."/>
            <person name="Secka A."/>
            <person name="Antonio M."/>
            <person name="Oren A."/>
            <person name="Chaudhuri R.R."/>
            <person name="La Ragione R."/>
            <person name="Hildebrand F."/>
            <person name="Pallen M.J."/>
        </authorList>
    </citation>
    <scope>NUCLEOTIDE SEQUENCE</scope>
    <source>
        <strain evidence="2">CHK179-28034</strain>
    </source>
</reference>
<gene>
    <name evidence="2" type="ORF">H9968_08120</name>
</gene>
<reference evidence="2" key="2">
    <citation type="submission" date="2021-04" db="EMBL/GenBank/DDBJ databases">
        <authorList>
            <person name="Gilroy R."/>
        </authorList>
    </citation>
    <scope>NUCLEOTIDE SEQUENCE</scope>
    <source>
        <strain evidence="2">CHK179-28034</strain>
    </source>
</reference>
<feature type="region of interest" description="Disordered" evidence="1">
    <location>
        <begin position="805"/>
        <end position="871"/>
    </location>
</feature>
<protein>
    <submittedName>
        <fullName evidence="2">Leucine-rich repeat domain-containing protein</fullName>
    </submittedName>
</protein>
<organism evidence="2 3">
    <name type="scientific">Candidatus Anaerobutyricum stercoris</name>
    <dbReference type="NCBI Taxonomy" id="2838457"/>
    <lineage>
        <taxon>Bacteria</taxon>
        <taxon>Bacillati</taxon>
        <taxon>Bacillota</taxon>
        <taxon>Clostridia</taxon>
        <taxon>Lachnospirales</taxon>
        <taxon>Lachnospiraceae</taxon>
        <taxon>Anaerobutyricum</taxon>
    </lineage>
</organism>
<evidence type="ECO:0000256" key="1">
    <source>
        <dbReference type="SAM" id="MobiDB-lite"/>
    </source>
</evidence>
<dbReference type="PANTHER" id="PTHR45661">
    <property type="entry name" value="SURFACE ANTIGEN"/>
    <property type="match status" value="1"/>
</dbReference>
<evidence type="ECO:0000313" key="2">
    <source>
        <dbReference type="EMBL" id="HIZ39874.1"/>
    </source>
</evidence>
<accession>A0A9D2ELL8</accession>
<dbReference type="Gene3D" id="3.80.10.10">
    <property type="entry name" value="Ribonuclease Inhibitor"/>
    <property type="match status" value="1"/>
</dbReference>
<dbReference type="InterPro" id="IPR026906">
    <property type="entry name" value="LRR_5"/>
</dbReference>
<sequence>DSFRKAWGVKSVTAVSTEKFNVLPKVSVMGYFENVYDLNMNPISTTGKLAANAKWEGSVDWQFVTPIGPFYLTLRGGGELSGNIGPEYDYNTKTVNVVDGELTFTPSIKIEGGYGIYKVATFGGYGKLSAPITLIPATKGEWEASASLHIEVVFLLDFEQELLSSSGTLWDTTGSSKALTKAAANGGISLSEGTLSEIDTSSLNDVSAWNTGGSSSLRARAAQDSVDSETTVLDNVLGGSLPMQAEINGKRVMVFQSYINGRETLDSSILMYSVYENGAWSDPQAVWDTGTADLYADMQVVNDQLVLVWQKERDNITGDVEDDSEAVLDAYAQNSEICFAVFDEENNTFTHTSYVTENEYYDMMPEICHDSDDGIVISWVRNNAADLMQETGSNTIYTAKWNGESFGAEEELLTTDGTVDDYVLYESDGKLQTIFVSQSDGLTAVLDTDGQPVDALSDLVMFSKDGNISSLDYVDGQIVCVSGGTLYSYDLSGGAVETYLAGESSFGSEIQYVSGGGKSGYVWSLYDEETGTGSIVASMRTEDGYSEPVTLYEKEGVIWRYISAILDEEGNWQFVANAEDAGADSHSLISIGKAPETGITLAGAFVDEKDVVDGKTGVDYFLRNTGDTTINELEITITLKNGEQITEKVPVTILPGEDVAGTAYVDLSGVDSKQNIQISVVGAGQADVSDCTAEDTVGLPDISVTGTCVENGDDVIVTALLSNESSMDTEVSLSLFGDETMATELTKSDLITVKAGNSENVFLSVKKDAIQYNENDAVYLTLKASVDSGDFDEDNNTAYVVLYKEIPDDNPGGDTGDTTEQQPSTETPGTGTQTPSTGAGENTSEPSGSGGSSSQTTPSASTSGSTLPPAGTTLTVGNASYIVTTAGSAVAYAKNLNTKATAVAVPSEVKIDGITYKVTSIADNAFKNNKKLKKVTIGSNVTSIGNSAFRNCTALKKVVIPAKVKQIGKKAFYNCKKLQSLAIKAKKLTAKTVGAKAFAKAGSSNYSKLKVKVPKKKYTAYVKMLRKKGLSARAKVSK</sequence>
<feature type="compositionally biased region" description="Low complexity" evidence="1">
    <location>
        <begin position="809"/>
        <end position="869"/>
    </location>
</feature>
<dbReference type="SUPFAM" id="SSF52058">
    <property type="entry name" value="L domain-like"/>
    <property type="match status" value="1"/>
</dbReference>
<evidence type="ECO:0000313" key="3">
    <source>
        <dbReference type="Proteomes" id="UP000824049"/>
    </source>
</evidence>
<dbReference type="InterPro" id="IPR053139">
    <property type="entry name" value="Surface_bspA-like"/>
</dbReference>
<proteinExistence type="predicted"/>
<feature type="non-terminal residue" evidence="2">
    <location>
        <position position="1"/>
    </location>
</feature>
<dbReference type="Pfam" id="PF13306">
    <property type="entry name" value="LRR_5"/>
    <property type="match status" value="1"/>
</dbReference>
<dbReference type="PANTHER" id="PTHR45661:SF3">
    <property type="entry name" value="IG-LIKE DOMAIN-CONTAINING PROTEIN"/>
    <property type="match status" value="1"/>
</dbReference>
<dbReference type="EMBL" id="DXBR01000071">
    <property type="protein sequence ID" value="HIZ39874.1"/>
    <property type="molecule type" value="Genomic_DNA"/>
</dbReference>
<dbReference type="Proteomes" id="UP000824049">
    <property type="component" value="Unassembled WGS sequence"/>
</dbReference>
<dbReference type="InterPro" id="IPR032675">
    <property type="entry name" value="LRR_dom_sf"/>
</dbReference>